<evidence type="ECO:0000256" key="14">
    <source>
        <dbReference type="ARBA" id="ARBA00022475"/>
    </source>
</evidence>
<feature type="transmembrane region" description="Helical" evidence="41">
    <location>
        <begin position="432"/>
        <end position="453"/>
    </location>
</feature>
<keyword evidence="18" id="KW-0967">Endosome</keyword>
<evidence type="ECO:0000256" key="6">
    <source>
        <dbReference type="ARBA" id="ARBA00004332"/>
    </source>
</evidence>
<keyword evidence="32" id="KW-0539">Nucleus</keyword>
<dbReference type="GO" id="GO:0032591">
    <property type="term" value="C:dendritic spine membrane"/>
    <property type="evidence" value="ECO:0007669"/>
    <property type="project" value="UniProtKB-SubCell"/>
</dbReference>
<dbReference type="AlphaFoldDB" id="A0A5J5CLQ3"/>
<keyword evidence="19" id="KW-0221">Differentiation</keyword>
<keyword evidence="23" id="KW-0770">Synapse</keyword>
<keyword evidence="35" id="KW-0131">Cell cycle</keyword>
<dbReference type="GO" id="GO:0014069">
    <property type="term" value="C:postsynaptic density"/>
    <property type="evidence" value="ECO:0007669"/>
    <property type="project" value="UniProtKB-SubCell"/>
</dbReference>
<feature type="transmembrane region" description="Helical" evidence="41">
    <location>
        <begin position="167"/>
        <end position="189"/>
    </location>
</feature>
<evidence type="ECO:0000256" key="8">
    <source>
        <dbReference type="ARBA" id="ARBA00004439"/>
    </source>
</evidence>
<accession>A0A5J5CLQ3</accession>
<evidence type="ECO:0000256" key="37">
    <source>
        <dbReference type="ARBA" id="ARBA00034105"/>
    </source>
</evidence>
<keyword evidence="31" id="KW-0807">Transducer</keyword>
<dbReference type="InterPro" id="IPR047143">
    <property type="entry name" value="GPER1-like"/>
</dbReference>
<evidence type="ECO:0000256" key="30">
    <source>
        <dbReference type="ARBA" id="ARBA00023212"/>
    </source>
</evidence>
<dbReference type="InterPro" id="IPR017452">
    <property type="entry name" value="GPCR_Rhodpsn_7TM"/>
</dbReference>
<dbReference type="GO" id="GO:0030659">
    <property type="term" value="C:cytoplasmic vesicle membrane"/>
    <property type="evidence" value="ECO:0007669"/>
    <property type="project" value="UniProtKB-SubCell"/>
</dbReference>
<keyword evidence="36" id="KW-0968">Cytoplasmic vesicle</keyword>
<keyword evidence="27 41" id="KW-0472">Membrane</keyword>
<dbReference type="GO" id="GO:0005769">
    <property type="term" value="C:early endosome"/>
    <property type="evidence" value="ECO:0007669"/>
    <property type="project" value="UniProtKB-SubCell"/>
</dbReference>
<evidence type="ECO:0000256" key="9">
    <source>
        <dbReference type="ARBA" id="ARBA00004477"/>
    </source>
</evidence>
<keyword evidence="44" id="KW-1185">Reference proteome</keyword>
<feature type="transmembrane region" description="Helical" evidence="41">
    <location>
        <begin position="484"/>
        <end position="503"/>
    </location>
</feature>
<feature type="domain" description="G-protein coupled receptors family 1 profile" evidence="42">
    <location>
        <begin position="484"/>
        <end position="629"/>
    </location>
</feature>
<dbReference type="GO" id="GO:0007399">
    <property type="term" value="P:nervous system development"/>
    <property type="evidence" value="ECO:0007669"/>
    <property type="project" value="UniProtKB-KW"/>
</dbReference>
<evidence type="ECO:0000256" key="17">
    <source>
        <dbReference type="ARBA" id="ARBA00022703"/>
    </source>
</evidence>
<evidence type="ECO:0000256" key="22">
    <source>
        <dbReference type="ARBA" id="ARBA00022989"/>
    </source>
</evidence>
<feature type="transmembrane region" description="Helical" evidence="41">
    <location>
        <begin position="246"/>
        <end position="267"/>
    </location>
</feature>
<dbReference type="PANTHER" id="PTHR24226:SF2">
    <property type="entry name" value="G-PROTEIN COUPLED ESTROGEN RECEPTOR 1"/>
    <property type="match status" value="1"/>
</dbReference>
<evidence type="ECO:0000256" key="32">
    <source>
        <dbReference type="ARBA" id="ARBA00023242"/>
    </source>
</evidence>
<evidence type="ECO:0000256" key="20">
    <source>
        <dbReference type="ARBA" id="ARBA00022824"/>
    </source>
</evidence>
<evidence type="ECO:0000256" key="21">
    <source>
        <dbReference type="ARBA" id="ARBA00022902"/>
    </source>
</evidence>
<feature type="non-terminal residue" evidence="43">
    <location>
        <position position="649"/>
    </location>
</feature>
<dbReference type="GO" id="GO:0006915">
    <property type="term" value="P:apoptotic process"/>
    <property type="evidence" value="ECO:0007669"/>
    <property type="project" value="UniProtKB-KW"/>
</dbReference>
<dbReference type="Gene3D" id="1.20.1070.10">
    <property type="entry name" value="Rhodopsin 7-helix transmembrane proteins"/>
    <property type="match status" value="3"/>
</dbReference>
<evidence type="ECO:0000256" key="16">
    <source>
        <dbReference type="ARBA" id="ARBA00022692"/>
    </source>
</evidence>
<feature type="transmembrane region" description="Helical" evidence="41">
    <location>
        <begin position="201"/>
        <end position="221"/>
    </location>
</feature>
<evidence type="ECO:0000256" key="27">
    <source>
        <dbReference type="ARBA" id="ARBA00023136"/>
    </source>
</evidence>
<evidence type="ECO:0000256" key="26">
    <source>
        <dbReference type="ARBA" id="ARBA00023128"/>
    </source>
</evidence>
<dbReference type="Proteomes" id="UP000327493">
    <property type="component" value="Chromosome 21"/>
</dbReference>
<dbReference type="PRINTS" id="PR00237">
    <property type="entry name" value="GPCRRHODOPSN"/>
</dbReference>
<feature type="transmembrane region" description="Helical" evidence="41">
    <location>
        <begin position="288"/>
        <end position="308"/>
    </location>
</feature>
<evidence type="ECO:0000256" key="19">
    <source>
        <dbReference type="ARBA" id="ARBA00022782"/>
    </source>
</evidence>
<feature type="transmembrane region" description="Helical" evidence="41">
    <location>
        <begin position="523"/>
        <end position="545"/>
    </location>
</feature>
<evidence type="ECO:0000256" key="1">
    <source>
        <dbReference type="ARBA" id="ARBA00004123"/>
    </source>
</evidence>
<feature type="transmembrane region" description="Helical" evidence="41">
    <location>
        <begin position="328"/>
        <end position="349"/>
    </location>
</feature>
<keyword evidence="25" id="KW-0297">G-protein coupled receptor</keyword>
<evidence type="ECO:0000256" key="39">
    <source>
        <dbReference type="ARBA" id="ARBA00042063"/>
    </source>
</evidence>
<dbReference type="EMBL" id="VOFY01000021">
    <property type="protein sequence ID" value="KAA8581699.1"/>
    <property type="molecule type" value="Genomic_DNA"/>
</dbReference>
<dbReference type="PANTHER" id="PTHR24226">
    <property type="entry name" value="G-PROTEIN COUPLED RECEPTOR 182 AND ESTROGEN RECEPTOR 1"/>
    <property type="match status" value="1"/>
</dbReference>
<evidence type="ECO:0000313" key="44">
    <source>
        <dbReference type="Proteomes" id="UP000327493"/>
    </source>
</evidence>
<keyword evidence="22 41" id="KW-1133">Transmembrane helix</keyword>
<organism evidence="43 44">
    <name type="scientific">Etheostoma spectabile</name>
    <name type="common">orangethroat darter</name>
    <dbReference type="NCBI Taxonomy" id="54343"/>
    <lineage>
        <taxon>Eukaryota</taxon>
        <taxon>Metazoa</taxon>
        <taxon>Chordata</taxon>
        <taxon>Craniata</taxon>
        <taxon>Vertebrata</taxon>
        <taxon>Euteleostomi</taxon>
        <taxon>Actinopterygii</taxon>
        <taxon>Neopterygii</taxon>
        <taxon>Teleostei</taxon>
        <taxon>Neoteleostei</taxon>
        <taxon>Acanthomorphata</taxon>
        <taxon>Eupercaria</taxon>
        <taxon>Perciformes</taxon>
        <taxon>Percoidei</taxon>
        <taxon>Percidae</taxon>
        <taxon>Etheostomatinae</taxon>
        <taxon>Etheostoma</taxon>
    </lineage>
</organism>
<dbReference type="GO" id="GO:0030154">
    <property type="term" value="P:cell differentiation"/>
    <property type="evidence" value="ECO:0007669"/>
    <property type="project" value="UniProtKB-KW"/>
</dbReference>
<evidence type="ECO:0000256" key="36">
    <source>
        <dbReference type="ARBA" id="ARBA00023329"/>
    </source>
</evidence>
<evidence type="ECO:0000256" key="10">
    <source>
        <dbReference type="ARBA" id="ARBA00004489"/>
    </source>
</evidence>
<dbReference type="GO" id="GO:0004930">
    <property type="term" value="F:G protein-coupled receptor activity"/>
    <property type="evidence" value="ECO:0007669"/>
    <property type="project" value="UniProtKB-KW"/>
</dbReference>
<evidence type="ECO:0000256" key="31">
    <source>
        <dbReference type="ARBA" id="ARBA00023224"/>
    </source>
</evidence>
<feature type="transmembrane region" description="Helical" evidence="41">
    <location>
        <begin position="123"/>
        <end position="147"/>
    </location>
</feature>
<evidence type="ECO:0000256" key="34">
    <source>
        <dbReference type="ARBA" id="ARBA00023273"/>
    </source>
</evidence>
<evidence type="ECO:0000256" key="15">
    <source>
        <dbReference type="ARBA" id="ARBA00022490"/>
    </source>
</evidence>
<evidence type="ECO:0000256" key="40">
    <source>
        <dbReference type="ARBA" id="ARBA00043164"/>
    </source>
</evidence>
<keyword evidence="28" id="KW-1015">Disulfide bond</keyword>
<keyword evidence="26" id="KW-0496">Mitochondrion</keyword>
<dbReference type="GO" id="GO:0048471">
    <property type="term" value="C:perinuclear region of cytoplasm"/>
    <property type="evidence" value="ECO:0007669"/>
    <property type="project" value="UniProtKB-SubCell"/>
</dbReference>
<keyword evidence="16 41" id="KW-0812">Transmembrane</keyword>
<keyword evidence="20" id="KW-0256">Endoplasmic reticulum</keyword>
<gene>
    <name evidence="43" type="ORF">FQN60_003280</name>
</gene>
<evidence type="ECO:0000256" key="25">
    <source>
        <dbReference type="ARBA" id="ARBA00023040"/>
    </source>
</evidence>
<dbReference type="GO" id="GO:0005634">
    <property type="term" value="C:nucleus"/>
    <property type="evidence" value="ECO:0007669"/>
    <property type="project" value="UniProtKB-SubCell"/>
</dbReference>
<keyword evidence="33" id="KW-0628">Postsynaptic cell membrane</keyword>
<sequence length="649" mass="72597">MKYLALHSSAEYFMLVNHQRQAGGYKTEDERVTKANMSNQSVDLAWGTTSPYSNNFTVVENNTSIIDTSTSAAYFPTDLDKIAANDITSRANYVYSFLAGLGFIAGCFLLYSFIQTYRAQRRLAWLDCLLWGFCGLQLLLLLLSLHAVAYRPGYLLTTGLGCAALSFTINTASLSGLLVLVLMAYVLTLDPPSHALLRKPWVCAALVILTSILISLLLAGLRGLKGGLNENATCFMDPTHAGESYAAARLCLAFLIPYILQLGLLIGGCVRQWKSKGRFLSGCEEGPVFLTVTVVIFFCQLFYSVALVRGAQLEQQEKKELGHREQAFLSVAEFVLFSGSSVSLLLVLLMHRPCRESLHGVFRQLRDTCRSPGRTQPNRNIIAPHIEITDTLQDLEEDYKDRNAAQENSEQRVGITVQFIQEDPGAERGNSLYLIFLFPVGFIGNILILVVNLYHRGHLTAPDLYFVNLAVADLALVADSLIEVCFLIWVFSSLLTVLPFAIAQWQHAGELHFCFANMTQIQWLEVMLGFLLPFCIMGLCYWKIAQVLQRSNRGHDGPQQRPRRQKALRMISAAVLVFFLCWLPENVFLSVDLLRGDAESGTLWQDYPLTGHAVRLAAFSNSCLNPLIYSFLGETFQNKLRIIWAKLRH</sequence>
<comment type="subcellular location">
    <subcellularLocation>
        <location evidence="10">Cell projection</location>
        <location evidence="10">Axon</location>
    </subcellularLocation>
    <subcellularLocation>
        <location evidence="5">Cell projection</location>
        <location evidence="5">Dendrite</location>
    </subcellularLocation>
    <subcellularLocation>
        <location evidence="6">Cell projection</location>
        <location evidence="6">Dendritic spine membrane</location>
        <topology evidence="6">Multi-pass membrane protein</topology>
    </subcellularLocation>
    <subcellularLocation>
        <location evidence="4">Cytoplasm</location>
        <location evidence="4">Cytoskeleton</location>
    </subcellularLocation>
    <subcellularLocation>
        <location evidence="11">Cytoplasm</location>
        <location evidence="11">Perinuclear region</location>
    </subcellularLocation>
    <subcellularLocation>
        <location evidence="8">Cytoplasmic vesicle membrane</location>
        <topology evidence="8">Multi-pass membrane protein</topology>
    </subcellularLocation>
    <subcellularLocation>
        <location evidence="7">Early endosome</location>
    </subcellularLocation>
    <subcellularLocation>
        <location evidence="9">Endoplasmic reticulum membrane</location>
        <topology evidence="9">Multi-pass membrane protein</topology>
    </subcellularLocation>
    <subcellularLocation>
        <location evidence="13">Golgi apparatus membrane</location>
        <topology evidence="13">Multi-pass membrane protein</topology>
    </subcellularLocation>
    <subcellularLocation>
        <location evidence="12">Golgi apparatus</location>
        <location evidence="12">trans-Golgi network</location>
    </subcellularLocation>
    <subcellularLocation>
        <location evidence="3">Mitochondrion membrane</location>
        <topology evidence="3">Multi-pass membrane protein</topology>
    </subcellularLocation>
    <subcellularLocation>
        <location evidence="1">Nucleus</location>
    </subcellularLocation>
    <subcellularLocation>
        <location evidence="37">Postsynaptic density</location>
    </subcellularLocation>
    <subcellularLocation>
        <location evidence="2">Recycling endosome</location>
    </subcellularLocation>
</comment>
<evidence type="ECO:0000256" key="3">
    <source>
        <dbReference type="ARBA" id="ARBA00004225"/>
    </source>
</evidence>
<evidence type="ECO:0000256" key="24">
    <source>
        <dbReference type="ARBA" id="ARBA00023034"/>
    </source>
</evidence>
<evidence type="ECO:0000256" key="18">
    <source>
        <dbReference type="ARBA" id="ARBA00022753"/>
    </source>
</evidence>
<dbReference type="GO" id="GO:0031966">
    <property type="term" value="C:mitochondrial membrane"/>
    <property type="evidence" value="ECO:0007669"/>
    <property type="project" value="UniProtKB-SubCell"/>
</dbReference>
<keyword evidence="17" id="KW-0053">Apoptosis</keyword>
<keyword evidence="21" id="KW-0524">Neurogenesis</keyword>
<evidence type="ECO:0000259" key="42">
    <source>
        <dbReference type="PROSITE" id="PS50262"/>
    </source>
</evidence>
<proteinExistence type="predicted"/>
<keyword evidence="30" id="KW-0206">Cytoskeleton</keyword>
<dbReference type="GO" id="GO:0055037">
    <property type="term" value="C:recycling endosome"/>
    <property type="evidence" value="ECO:0007669"/>
    <property type="project" value="UniProtKB-SubCell"/>
</dbReference>
<keyword evidence="15" id="KW-0963">Cytoplasm</keyword>
<keyword evidence="29" id="KW-0675">Receptor</keyword>
<dbReference type="GO" id="GO:0030284">
    <property type="term" value="F:nuclear estrogen receptor activity"/>
    <property type="evidence" value="ECO:0007669"/>
    <property type="project" value="TreeGrafter"/>
</dbReference>
<evidence type="ECO:0000256" key="11">
    <source>
        <dbReference type="ARBA" id="ARBA00004556"/>
    </source>
</evidence>
<keyword evidence="14" id="KW-1003">Cell membrane</keyword>
<dbReference type="Pfam" id="PF00001">
    <property type="entry name" value="7tm_1"/>
    <property type="match status" value="1"/>
</dbReference>
<feature type="transmembrane region" description="Helical" evidence="41">
    <location>
        <begin position="459"/>
        <end position="477"/>
    </location>
</feature>
<evidence type="ECO:0000256" key="29">
    <source>
        <dbReference type="ARBA" id="ARBA00023170"/>
    </source>
</evidence>
<evidence type="ECO:0000256" key="23">
    <source>
        <dbReference type="ARBA" id="ARBA00023018"/>
    </source>
</evidence>
<comment type="caution">
    <text evidence="43">The sequence shown here is derived from an EMBL/GenBank/DDBJ whole genome shotgun (WGS) entry which is preliminary data.</text>
</comment>
<evidence type="ECO:0000256" key="7">
    <source>
        <dbReference type="ARBA" id="ARBA00004412"/>
    </source>
</evidence>
<dbReference type="GO" id="GO:0005789">
    <property type="term" value="C:endoplasmic reticulum membrane"/>
    <property type="evidence" value="ECO:0007669"/>
    <property type="project" value="UniProtKB-SubCell"/>
</dbReference>
<evidence type="ECO:0000256" key="12">
    <source>
        <dbReference type="ARBA" id="ARBA00004601"/>
    </source>
</evidence>
<dbReference type="SUPFAM" id="SSF81321">
    <property type="entry name" value="Family A G protein-coupled receptor-like"/>
    <property type="match status" value="2"/>
</dbReference>
<evidence type="ECO:0000256" key="5">
    <source>
        <dbReference type="ARBA" id="ARBA00004279"/>
    </source>
</evidence>
<keyword evidence="24" id="KW-0333">Golgi apparatus</keyword>
<dbReference type="GO" id="GO:0071392">
    <property type="term" value="P:cellular response to estradiol stimulus"/>
    <property type="evidence" value="ECO:0007669"/>
    <property type="project" value="TreeGrafter"/>
</dbReference>
<name>A0A5J5CLQ3_9PERO</name>
<protein>
    <recommendedName>
        <fullName evidence="38">G-protein coupled estrogen receptor 1</fullName>
    </recommendedName>
    <alternativeName>
        <fullName evidence="39">G protein-coupled estrogen receptor 1</fullName>
    </alternativeName>
    <alternativeName>
        <fullName evidence="40">G-protein coupled receptor 30</fullName>
    </alternativeName>
</protein>
<reference evidence="43 44" key="1">
    <citation type="submission" date="2019-08" db="EMBL/GenBank/DDBJ databases">
        <title>A chromosome-level genome assembly, high-density linkage maps, and genome scans reveal the genomic architecture of hybrid incompatibilities underlying speciation via character displacement in darters (Percidae: Etheostominae).</title>
        <authorList>
            <person name="Moran R.L."/>
            <person name="Catchen J.M."/>
            <person name="Fuller R.C."/>
        </authorList>
    </citation>
    <scope>NUCLEOTIDE SEQUENCE [LARGE SCALE GENOMIC DNA]</scope>
    <source>
        <strain evidence="43">EspeVRDwgs_2016</strain>
        <tissue evidence="43">Muscle</tissue>
    </source>
</reference>
<dbReference type="PROSITE" id="PS50262">
    <property type="entry name" value="G_PROTEIN_RECEP_F1_2"/>
    <property type="match status" value="1"/>
</dbReference>
<evidence type="ECO:0000256" key="41">
    <source>
        <dbReference type="SAM" id="Phobius"/>
    </source>
</evidence>
<keyword evidence="34" id="KW-0966">Cell projection</keyword>
<evidence type="ECO:0000256" key="38">
    <source>
        <dbReference type="ARBA" id="ARBA00039464"/>
    </source>
</evidence>
<dbReference type="GO" id="GO:0030424">
    <property type="term" value="C:axon"/>
    <property type="evidence" value="ECO:0007669"/>
    <property type="project" value="UniProtKB-SubCell"/>
</dbReference>
<dbReference type="GO" id="GO:0005856">
    <property type="term" value="C:cytoskeleton"/>
    <property type="evidence" value="ECO:0007669"/>
    <property type="project" value="UniProtKB-SubCell"/>
</dbReference>
<dbReference type="GO" id="GO:0000139">
    <property type="term" value="C:Golgi membrane"/>
    <property type="evidence" value="ECO:0007669"/>
    <property type="project" value="UniProtKB-SubCell"/>
</dbReference>
<feature type="transmembrane region" description="Helical" evidence="41">
    <location>
        <begin position="566"/>
        <end position="585"/>
    </location>
</feature>
<feature type="transmembrane region" description="Helical" evidence="41">
    <location>
        <begin position="93"/>
        <end position="111"/>
    </location>
</feature>
<evidence type="ECO:0000256" key="35">
    <source>
        <dbReference type="ARBA" id="ARBA00023306"/>
    </source>
</evidence>
<dbReference type="InterPro" id="IPR000276">
    <property type="entry name" value="GPCR_Rhodpsn"/>
</dbReference>
<evidence type="ECO:0000256" key="28">
    <source>
        <dbReference type="ARBA" id="ARBA00023157"/>
    </source>
</evidence>
<evidence type="ECO:0000256" key="2">
    <source>
        <dbReference type="ARBA" id="ARBA00004172"/>
    </source>
</evidence>
<evidence type="ECO:0000256" key="4">
    <source>
        <dbReference type="ARBA" id="ARBA00004245"/>
    </source>
</evidence>
<evidence type="ECO:0000256" key="33">
    <source>
        <dbReference type="ARBA" id="ARBA00023257"/>
    </source>
</evidence>
<evidence type="ECO:0000313" key="43">
    <source>
        <dbReference type="EMBL" id="KAA8581699.1"/>
    </source>
</evidence>
<evidence type="ECO:0000256" key="13">
    <source>
        <dbReference type="ARBA" id="ARBA00004653"/>
    </source>
</evidence>